<dbReference type="SUPFAM" id="SSF53474">
    <property type="entry name" value="alpha/beta-Hydrolases"/>
    <property type="match status" value="1"/>
</dbReference>
<evidence type="ECO:0000259" key="3">
    <source>
        <dbReference type="Pfam" id="PF00561"/>
    </source>
</evidence>
<organism evidence="4 5">
    <name type="scientific">Gymnopus androsaceus JB14</name>
    <dbReference type="NCBI Taxonomy" id="1447944"/>
    <lineage>
        <taxon>Eukaryota</taxon>
        <taxon>Fungi</taxon>
        <taxon>Dikarya</taxon>
        <taxon>Basidiomycota</taxon>
        <taxon>Agaricomycotina</taxon>
        <taxon>Agaricomycetes</taxon>
        <taxon>Agaricomycetidae</taxon>
        <taxon>Agaricales</taxon>
        <taxon>Marasmiineae</taxon>
        <taxon>Omphalotaceae</taxon>
        <taxon>Gymnopus</taxon>
    </lineage>
</organism>
<feature type="non-terminal residue" evidence="4">
    <location>
        <position position="1"/>
    </location>
</feature>
<reference evidence="4" key="1">
    <citation type="journal article" date="2019" name="Environ. Microbiol.">
        <title>Fungal ecological strategies reflected in gene transcription - a case study of two litter decomposers.</title>
        <authorList>
            <person name="Barbi F."/>
            <person name="Kohler A."/>
            <person name="Barry K."/>
            <person name="Baskaran P."/>
            <person name="Daum C."/>
            <person name="Fauchery L."/>
            <person name="Ihrmark K."/>
            <person name="Kuo A."/>
            <person name="LaButti K."/>
            <person name="Lipzen A."/>
            <person name="Morin E."/>
            <person name="Grigoriev I.V."/>
            <person name="Henrissat B."/>
            <person name="Lindahl B."/>
            <person name="Martin F."/>
        </authorList>
    </citation>
    <scope>NUCLEOTIDE SEQUENCE</scope>
    <source>
        <strain evidence="4">JB14</strain>
    </source>
</reference>
<proteinExistence type="inferred from homology"/>
<dbReference type="Pfam" id="PF00561">
    <property type="entry name" value="Abhydrolase_1"/>
    <property type="match status" value="1"/>
</dbReference>
<dbReference type="OrthoDB" id="413670at2759"/>
<sequence length="444" mass="47423">FLLSLFTAVSGTKDQIQEIQWLNCSEFVPSPLLQIPGVTLPNPLPATLQCGSLVVPMDYSQSISPSNNITINFAMRRPQNPQGLINYSPGGPGGEANSFAWAFALNISAEAFGFTGLEDFDFVAIDVRGTEFSNPVNCTSSELIPSFIASSMAQFDEIQNITASIYNSCESQSTPPGILNFLRSEDLANDWDSVRAALGYNQTHLLGLSYGTLTGAIYAQMFPERVGRFVLDGVASTNISLDTFVVNQVKDSNRLLQRADAFCLNDTTCPFNSLGEGAVPEAFQAVIANATAGAFLPNVSADDIRAMTALFFFAGSPNFTAFNLALAGATQGDASGFTYNGAFAAEYSPGLIAILPLFCSDALIPDTSFSAFNMSVADVAMIDTFDMRFSQILTLAAICGAWPIHGDVNGPHPFESQVLLVTSDFDLNTPTENVVNQLGDSPTL</sequence>
<evidence type="ECO:0000256" key="2">
    <source>
        <dbReference type="ARBA" id="ARBA00022801"/>
    </source>
</evidence>
<accession>A0A6A4GZE4</accession>
<feature type="domain" description="AB hydrolase-1" evidence="3">
    <location>
        <begin position="115"/>
        <end position="271"/>
    </location>
</feature>
<dbReference type="GO" id="GO:0016787">
    <property type="term" value="F:hydrolase activity"/>
    <property type="evidence" value="ECO:0007669"/>
    <property type="project" value="UniProtKB-KW"/>
</dbReference>
<dbReference type="PANTHER" id="PTHR43248">
    <property type="entry name" value="2-SUCCINYL-6-HYDROXY-2,4-CYCLOHEXADIENE-1-CARBOXYLATE SYNTHASE"/>
    <property type="match status" value="1"/>
</dbReference>
<dbReference type="InterPro" id="IPR051601">
    <property type="entry name" value="Serine_prot/Carboxylest_S33"/>
</dbReference>
<evidence type="ECO:0000256" key="1">
    <source>
        <dbReference type="ARBA" id="ARBA00010088"/>
    </source>
</evidence>
<keyword evidence="5" id="KW-1185">Reference proteome</keyword>
<keyword evidence="2" id="KW-0378">Hydrolase</keyword>
<dbReference type="AlphaFoldDB" id="A0A6A4GZE4"/>
<dbReference type="InterPro" id="IPR029058">
    <property type="entry name" value="AB_hydrolase_fold"/>
</dbReference>
<dbReference type="InterPro" id="IPR000073">
    <property type="entry name" value="AB_hydrolase_1"/>
</dbReference>
<gene>
    <name evidence="4" type="ORF">BT96DRAFT_1063438</name>
</gene>
<protein>
    <recommendedName>
        <fullName evidence="3">AB hydrolase-1 domain-containing protein</fullName>
    </recommendedName>
</protein>
<dbReference type="PANTHER" id="PTHR43248:SF25">
    <property type="entry name" value="AB HYDROLASE-1 DOMAIN-CONTAINING PROTEIN-RELATED"/>
    <property type="match status" value="1"/>
</dbReference>
<evidence type="ECO:0000313" key="4">
    <source>
        <dbReference type="EMBL" id="KAE9390740.1"/>
    </source>
</evidence>
<dbReference type="EMBL" id="ML769648">
    <property type="protein sequence ID" value="KAE9390740.1"/>
    <property type="molecule type" value="Genomic_DNA"/>
</dbReference>
<dbReference type="Proteomes" id="UP000799118">
    <property type="component" value="Unassembled WGS sequence"/>
</dbReference>
<comment type="similarity">
    <text evidence="1">Belongs to the peptidase S33 family.</text>
</comment>
<name>A0A6A4GZE4_9AGAR</name>
<dbReference type="Gene3D" id="3.40.50.1820">
    <property type="entry name" value="alpha/beta hydrolase"/>
    <property type="match status" value="1"/>
</dbReference>
<evidence type="ECO:0000313" key="5">
    <source>
        <dbReference type="Proteomes" id="UP000799118"/>
    </source>
</evidence>